<name>A0A5C8KBL0_9BACT</name>
<reference evidence="2 3" key="1">
    <citation type="submission" date="2019-08" db="EMBL/GenBank/DDBJ databases">
        <authorList>
            <person name="Shi S."/>
        </authorList>
    </citation>
    <scope>NUCLEOTIDE SEQUENCE [LARGE SCALE GENOMIC DNA]</scope>
    <source>
        <strain evidence="2 3">GY10130</strain>
    </source>
</reference>
<dbReference type="OrthoDB" id="9779761at2"/>
<proteinExistence type="predicted"/>
<dbReference type="GO" id="GO:0004519">
    <property type="term" value="F:endonuclease activity"/>
    <property type="evidence" value="ECO:0007669"/>
    <property type="project" value="UniProtKB-KW"/>
</dbReference>
<accession>A0A5C8KBL0</accession>
<evidence type="ECO:0000313" key="2">
    <source>
        <dbReference type="EMBL" id="TXK49233.1"/>
    </source>
</evidence>
<dbReference type="Pfam" id="PF01844">
    <property type="entry name" value="HNH"/>
    <property type="match status" value="1"/>
</dbReference>
<dbReference type="GO" id="GO:0008270">
    <property type="term" value="F:zinc ion binding"/>
    <property type="evidence" value="ECO:0007669"/>
    <property type="project" value="InterPro"/>
</dbReference>
<comment type="caution">
    <text evidence="2">The sequence shown here is derived from an EMBL/GenBank/DDBJ whole genome shotgun (WGS) entry which is preliminary data.</text>
</comment>
<dbReference type="CDD" id="cd00085">
    <property type="entry name" value="HNHc"/>
    <property type="match status" value="1"/>
</dbReference>
<evidence type="ECO:0000259" key="1">
    <source>
        <dbReference type="Pfam" id="PF01844"/>
    </source>
</evidence>
<keyword evidence="3" id="KW-1185">Reference proteome</keyword>
<dbReference type="InterPro" id="IPR003615">
    <property type="entry name" value="HNH_nuc"/>
</dbReference>
<dbReference type="EMBL" id="VRTY01000018">
    <property type="protein sequence ID" value="TXK49233.1"/>
    <property type="molecule type" value="Genomic_DNA"/>
</dbReference>
<sequence>MVTKLTKLQWIEILLDKALMIDLDIAIFQGLYSFEGHKAPASQIGLILGYTGKNTSSALNLEIIRLGKRIAKKYEVAFHKREDGSVRIWDLFFNGWSEKPFFIWQLRPELKEALEETGLTGEEYYPEEIPVDEQATLKEGLKRTIIVNTYERNARARQKCIEYWQTICCICEFDFEEKYGEIGKGFIHVHHLIPVSDIGKTYQINPIKDLRPVCSNCHSMLHRQNPPLTIEEIKEKIKKPVANHT</sequence>
<keyword evidence="2" id="KW-0540">Nuclease</keyword>
<evidence type="ECO:0000313" key="3">
    <source>
        <dbReference type="Proteomes" id="UP000321926"/>
    </source>
</evidence>
<dbReference type="Proteomes" id="UP000321926">
    <property type="component" value="Unassembled WGS sequence"/>
</dbReference>
<organism evidence="2 3">
    <name type="scientific">Pontibacter qinzhouensis</name>
    <dbReference type="NCBI Taxonomy" id="2603253"/>
    <lineage>
        <taxon>Bacteria</taxon>
        <taxon>Pseudomonadati</taxon>
        <taxon>Bacteroidota</taxon>
        <taxon>Cytophagia</taxon>
        <taxon>Cytophagales</taxon>
        <taxon>Hymenobacteraceae</taxon>
        <taxon>Pontibacter</taxon>
    </lineage>
</organism>
<dbReference type="InterPro" id="IPR002711">
    <property type="entry name" value="HNH"/>
</dbReference>
<feature type="domain" description="HNH" evidence="1">
    <location>
        <begin position="168"/>
        <end position="223"/>
    </location>
</feature>
<dbReference type="Gene3D" id="1.10.30.50">
    <property type="match status" value="1"/>
</dbReference>
<dbReference type="GO" id="GO:0003676">
    <property type="term" value="F:nucleic acid binding"/>
    <property type="evidence" value="ECO:0007669"/>
    <property type="project" value="InterPro"/>
</dbReference>
<keyword evidence="2" id="KW-0378">Hydrolase</keyword>
<protein>
    <submittedName>
        <fullName evidence="2">HNH endonuclease</fullName>
    </submittedName>
</protein>
<gene>
    <name evidence="2" type="ORF">FVR03_06605</name>
</gene>
<dbReference type="AlphaFoldDB" id="A0A5C8KBL0"/>
<keyword evidence="2" id="KW-0255">Endonuclease</keyword>